<feature type="domain" description="Zn(2)-C6 fungal-type" evidence="4">
    <location>
        <begin position="372"/>
        <end position="404"/>
    </location>
</feature>
<feature type="region of interest" description="Disordered" evidence="3">
    <location>
        <begin position="939"/>
        <end position="968"/>
    </location>
</feature>
<dbReference type="SUPFAM" id="SSF57701">
    <property type="entry name" value="Zn2/Cys6 DNA-binding domain"/>
    <property type="match status" value="1"/>
</dbReference>
<feature type="region of interest" description="Disordered" evidence="3">
    <location>
        <begin position="444"/>
        <end position="609"/>
    </location>
</feature>
<feature type="compositionally biased region" description="Basic and acidic residues" evidence="3">
    <location>
        <begin position="296"/>
        <end position="307"/>
    </location>
</feature>
<evidence type="ECO:0000259" key="4">
    <source>
        <dbReference type="PROSITE" id="PS50048"/>
    </source>
</evidence>
<feature type="compositionally biased region" description="Basic and acidic residues" evidence="3">
    <location>
        <begin position="592"/>
        <end position="609"/>
    </location>
</feature>
<feature type="compositionally biased region" description="Basic and acidic residues" evidence="3">
    <location>
        <begin position="1"/>
        <end position="20"/>
    </location>
</feature>
<dbReference type="SMART" id="SM00066">
    <property type="entry name" value="GAL4"/>
    <property type="match status" value="1"/>
</dbReference>
<dbReference type="PANTHER" id="PTHR31001:SF76">
    <property type="entry name" value="ZN(2)-C6 FUNGAL-TYPE DOMAIN-CONTAINING PROTEIN"/>
    <property type="match status" value="1"/>
</dbReference>
<dbReference type="GO" id="GO:0008270">
    <property type="term" value="F:zinc ion binding"/>
    <property type="evidence" value="ECO:0007669"/>
    <property type="project" value="InterPro"/>
</dbReference>
<feature type="compositionally biased region" description="Acidic residues" evidence="3">
    <location>
        <begin position="521"/>
        <end position="535"/>
    </location>
</feature>
<evidence type="ECO:0000256" key="3">
    <source>
        <dbReference type="SAM" id="MobiDB-lite"/>
    </source>
</evidence>
<name>A0A077QXT6_9BASI</name>
<feature type="compositionally biased region" description="Pro residues" evidence="3">
    <location>
        <begin position="268"/>
        <end position="280"/>
    </location>
</feature>
<dbReference type="InterPro" id="IPR001138">
    <property type="entry name" value="Zn2Cys6_DnaBD"/>
</dbReference>
<dbReference type="CDD" id="cd12148">
    <property type="entry name" value="fungal_TF_MHR"/>
    <property type="match status" value="1"/>
</dbReference>
<sequence>MKMDADPSRGPQHPRDRPPPPHDPSYGPSASFRDETFRTRPPPDPARRYSRTDLEQSPMRSRGHAGWPDQEPPPGSFGTREGPPLPRSGYSYPVGARSGPYSPSDLPRPSRSSHPDEFYAEYYAEHPPQVPAPQDGAIVVSHPPPHRLTPFGDEVLPLDGRGPGVLDARDPYLPPRRLSGAAKAGSHSYAEAPFHSNRQVIGHFADPRSDPTRARPPSPGPMPSAYPSAVPPPRRISDASPPYSSEPADLILHRDKKARLDLYTERAPPGPDTMLRPPPLRTSSSHRSVASTTAEWTDRGDLRDRQVRPSFHADSASKVGRFSDWPESERAHLSRRTSAVSHNSLDYGHGQGSEAMSSPSNKVKRRKRAVLSCTECKQRKIKCDRNVPNCGSCVRRGVAHLCRWGDERDFLPAAPASNITPSNAALMARIAQLEAQVRVLQSSSTSPSAVHDASASERGISQRGTTKYGASDSSGSRSSCFPGPSSIHNPPDFTSRDRTTAGSKHNTDYASRRGALGQHNEEEEAEESEQSDDSAESGAENAGDLLRALAHGSSLKDNSRNTPPRRNESSASDKPRTDGSGASRADGSNQADIRDTARESHGSDIRRSFVPVDEERASTAIFDIFTPDVRGNKTESLNTVLLEAMDLLPSRYKIEALIDHYLCEAEPLVQSIHKPSLLKRLHQFWTALDSVRDAASSAPPLPLPDMQFAAMLLAMCEAACEFMTPAEVLDSEICISRTSINDRLALLARTSLALLSIGQFVRRPDIWGLQTIIVLRHYCYNRDVREEYTILCTMAVKAAEFMGLHRLGSALTDEERWQDEKRARGQSAVNGKGSASASAHRWKLLTSTQIHDGFETDSDGEDLDPDRRERADMNAMWLPRGARRRNWDLAATKRYEEGSRVSRELGRKVWFAFATLDWLSASFFDRCYHCKDEMFTTQSPQNIDDGDLTDSDSVTFDDSHDSDRPPRAHNPFLGKIRVVSVPTNNSFIPIHIEFCHTVRSIADALNHGDESFETVLAIEARFREILRSLPRFFKLNGESEYDPEIHQLHRERPYLSVQRAIIHESIHHRLLKLHRLYMSRGYRNAKYIHSTRTCIESARVVIGTLRALDKADCRAQRHWIFKFHIFHAVLALQVDLLYLARQPVNREILAKRADVVAGLKMLHARTDIEGRNPLLASSLKVMKVLREEEQARRAKHSAGSEASAGSEHVAASSPSNIAGSEQKSNGRDWTAASESTGDLAEHLERRIKETWYTVEVDKLHDRAAVLRSMAADTGSPATRVPQKLEAISRTPSTEDVASLRTAADVKTRGGGKNAALDGDLANSRGAVLSDSGGSDTELDDYLKLLSSYQNPDDAPGGAHFFEVLDDMALENGSTNKLAFGKEMALPLIRDLSPPLPMLRGATDLAAAGAGFDAFTTT</sequence>
<protein>
    <submittedName>
        <fullName evidence="5">Nucleus protein</fullName>
    </submittedName>
</protein>
<proteinExistence type="predicted"/>
<feature type="region of interest" description="Disordered" evidence="3">
    <location>
        <begin position="1190"/>
        <end position="1237"/>
    </location>
</feature>
<feature type="compositionally biased region" description="Low complexity" evidence="3">
    <location>
        <begin position="471"/>
        <end position="486"/>
    </location>
</feature>
<keyword evidence="2" id="KW-0539">Nucleus</keyword>
<evidence type="ECO:0000313" key="5">
    <source>
        <dbReference type="EMBL" id="CDI51451.1"/>
    </source>
</evidence>
<evidence type="ECO:0000256" key="1">
    <source>
        <dbReference type="ARBA" id="ARBA00004123"/>
    </source>
</evidence>
<dbReference type="EMBL" id="HG529506">
    <property type="protein sequence ID" value="CDI51451.1"/>
    <property type="molecule type" value="Genomic_DNA"/>
</dbReference>
<accession>A0A077QXT6</accession>
<dbReference type="GO" id="GO:0005634">
    <property type="term" value="C:nucleus"/>
    <property type="evidence" value="ECO:0007669"/>
    <property type="project" value="UniProtKB-SubCell"/>
</dbReference>
<dbReference type="PROSITE" id="PS50048">
    <property type="entry name" value="ZN2_CY6_FUNGAL_2"/>
    <property type="match status" value="1"/>
</dbReference>
<dbReference type="CDD" id="cd00067">
    <property type="entry name" value="GAL4"/>
    <property type="match status" value="1"/>
</dbReference>
<dbReference type="Pfam" id="PF00172">
    <property type="entry name" value="Zn_clus"/>
    <property type="match status" value="1"/>
</dbReference>
<dbReference type="PROSITE" id="PS00463">
    <property type="entry name" value="ZN2_CY6_FUNGAL_1"/>
    <property type="match status" value="1"/>
</dbReference>
<dbReference type="PANTHER" id="PTHR31001">
    <property type="entry name" value="UNCHARACTERIZED TRANSCRIPTIONAL REGULATORY PROTEIN"/>
    <property type="match status" value="1"/>
</dbReference>
<feature type="region of interest" description="Disordered" evidence="3">
    <location>
        <begin position="1"/>
        <end position="252"/>
    </location>
</feature>
<feature type="region of interest" description="Disordered" evidence="3">
    <location>
        <begin position="264"/>
        <end position="363"/>
    </location>
</feature>
<feature type="compositionally biased region" description="Pro residues" evidence="3">
    <location>
        <begin position="214"/>
        <end position="234"/>
    </location>
</feature>
<feature type="compositionally biased region" description="Low complexity" evidence="3">
    <location>
        <begin position="1197"/>
        <end position="1213"/>
    </location>
</feature>
<organism evidence="5">
    <name type="scientific">Melanopsichium pennsylvanicum 4</name>
    <dbReference type="NCBI Taxonomy" id="1398559"/>
    <lineage>
        <taxon>Eukaryota</taxon>
        <taxon>Fungi</taxon>
        <taxon>Dikarya</taxon>
        <taxon>Basidiomycota</taxon>
        <taxon>Ustilaginomycotina</taxon>
        <taxon>Ustilaginomycetes</taxon>
        <taxon>Ustilaginales</taxon>
        <taxon>Ustilaginaceae</taxon>
        <taxon>Melanopsichium</taxon>
    </lineage>
</organism>
<feature type="compositionally biased region" description="Polar residues" evidence="3">
    <location>
        <begin position="1214"/>
        <end position="1223"/>
    </location>
</feature>
<feature type="compositionally biased region" description="Basic and acidic residues" evidence="3">
    <location>
        <begin position="565"/>
        <end position="577"/>
    </location>
</feature>
<feature type="compositionally biased region" description="Basic and acidic residues" evidence="3">
    <location>
        <begin position="45"/>
        <end position="54"/>
    </location>
</feature>
<feature type="compositionally biased region" description="Basic and acidic residues" evidence="3">
    <location>
        <begin position="494"/>
        <end position="511"/>
    </location>
</feature>
<feature type="compositionally biased region" description="Polar residues" evidence="3">
    <location>
        <begin position="281"/>
        <end position="295"/>
    </location>
</feature>
<evidence type="ECO:0000256" key="2">
    <source>
        <dbReference type="ARBA" id="ARBA00023242"/>
    </source>
</evidence>
<dbReference type="InterPro" id="IPR036864">
    <property type="entry name" value="Zn2-C6_fun-type_DNA-bd_sf"/>
</dbReference>
<feature type="compositionally biased region" description="Basic and acidic residues" evidence="3">
    <location>
        <begin position="957"/>
        <end position="966"/>
    </location>
</feature>
<dbReference type="Gene3D" id="4.10.240.10">
    <property type="entry name" value="Zn(2)-C6 fungal-type DNA-binding domain"/>
    <property type="match status" value="1"/>
</dbReference>
<feature type="compositionally biased region" description="Low complexity" evidence="3">
    <location>
        <begin position="100"/>
        <end position="112"/>
    </location>
</feature>
<dbReference type="GO" id="GO:0000981">
    <property type="term" value="F:DNA-binding transcription factor activity, RNA polymerase II-specific"/>
    <property type="evidence" value="ECO:0007669"/>
    <property type="project" value="InterPro"/>
</dbReference>
<dbReference type="InterPro" id="IPR050613">
    <property type="entry name" value="Sec_Metabolite_Reg"/>
</dbReference>
<reference evidence="5" key="1">
    <citation type="journal article" date="2014" name="Genome Biol. Evol.">
        <title>Gene Loss Rather Than Gene Gain Is Associated with a Host Jump from Monocots to Dicots in the Smut Fungus Melanopsichium pennsylvanicum.</title>
        <authorList>
            <person name="Sharma R."/>
            <person name="Mishra B."/>
            <person name="Runge F."/>
            <person name="Thines M."/>
        </authorList>
    </citation>
    <scope>NUCLEOTIDE SEQUENCE</scope>
    <source>
        <strain evidence="5">4</strain>
    </source>
</reference>
<comment type="subcellular location">
    <subcellularLocation>
        <location evidence="1">Nucleus</location>
    </subcellularLocation>
</comment>